<dbReference type="Pfam" id="PF04016">
    <property type="entry name" value="DUF364"/>
    <property type="match status" value="1"/>
</dbReference>
<gene>
    <name evidence="2" type="ORF">FHU35_14213</name>
</gene>
<dbReference type="RefSeq" id="WP_246110477.1">
    <property type="nucleotide sequence ID" value="NZ_VIWX01000004.1"/>
</dbReference>
<evidence type="ECO:0000313" key="2">
    <source>
        <dbReference type="EMBL" id="TWF93932.1"/>
    </source>
</evidence>
<dbReference type="SUPFAM" id="SSF159713">
    <property type="entry name" value="Dhaf3308-like"/>
    <property type="match status" value="1"/>
</dbReference>
<reference evidence="2 3" key="1">
    <citation type="submission" date="2019-06" db="EMBL/GenBank/DDBJ databases">
        <title>Sequencing the genomes of 1000 actinobacteria strains.</title>
        <authorList>
            <person name="Klenk H.-P."/>
        </authorList>
    </citation>
    <scope>NUCLEOTIDE SEQUENCE [LARGE SCALE GENOMIC DNA]</scope>
    <source>
        <strain evidence="2 3">DSM 46699</strain>
    </source>
</reference>
<dbReference type="EMBL" id="VIWX01000004">
    <property type="protein sequence ID" value="TWF93932.1"/>
    <property type="molecule type" value="Genomic_DNA"/>
</dbReference>
<evidence type="ECO:0000259" key="1">
    <source>
        <dbReference type="Pfam" id="PF04016"/>
    </source>
</evidence>
<sequence>MIAELRGSAEPGATVSVAFLTVQAAQHSGRRNGYVNTVLSVRVGSAVGSCAAEPGALDDEVVREIVGGDVAELLEHPSREVRVAVLDACLADAVPHAQHPRSRAVRIPAGTSLEKSMARARAVAELVPVPAGSRVAVIGVVNSLLAALRERGIDCVPCDLKGGRTELGDEILADHQVAIDGADAVLASGMVLGNGTLDDVVGRCHLRQLPLVVFAQTGSAVFREMLGREITALSAEPYPFFWLSGDDTGIHLYEGGHR</sequence>
<protein>
    <recommendedName>
        <fullName evidence="1">Putative heavy-metal chelation domain-containing protein</fullName>
    </recommendedName>
</protein>
<dbReference type="InterPro" id="IPR007161">
    <property type="entry name" value="DUF364"/>
</dbReference>
<dbReference type="Gene3D" id="3.40.50.11590">
    <property type="match status" value="1"/>
</dbReference>
<evidence type="ECO:0000313" key="3">
    <source>
        <dbReference type="Proteomes" id="UP000316184"/>
    </source>
</evidence>
<name>A0A561U3J5_9PSEU</name>
<keyword evidence="3" id="KW-1185">Reference proteome</keyword>
<feature type="domain" description="Putative heavy-metal chelation" evidence="1">
    <location>
        <begin position="124"/>
        <end position="205"/>
    </location>
</feature>
<comment type="caution">
    <text evidence="2">The sequence shown here is derived from an EMBL/GenBank/DDBJ whole genome shotgun (WGS) entry which is preliminary data.</text>
</comment>
<organism evidence="2 3">
    <name type="scientific">Saccharopolyspora dendranthemae</name>
    <dbReference type="NCBI Taxonomy" id="1181886"/>
    <lineage>
        <taxon>Bacteria</taxon>
        <taxon>Bacillati</taxon>
        <taxon>Actinomycetota</taxon>
        <taxon>Actinomycetes</taxon>
        <taxon>Pseudonocardiales</taxon>
        <taxon>Pseudonocardiaceae</taxon>
        <taxon>Saccharopolyspora</taxon>
    </lineage>
</organism>
<dbReference type="Proteomes" id="UP000316184">
    <property type="component" value="Unassembled WGS sequence"/>
</dbReference>
<accession>A0A561U3J5</accession>
<dbReference type="AlphaFoldDB" id="A0A561U3J5"/>
<proteinExistence type="predicted"/>